<dbReference type="SUPFAM" id="SSF48452">
    <property type="entry name" value="TPR-like"/>
    <property type="match status" value="1"/>
</dbReference>
<dbReference type="AlphaFoldDB" id="A0AA94EFE3"/>
<gene>
    <name evidence="2" type="ORF">CWE23_01660</name>
</gene>
<organism evidence="2 3">
    <name type="scientific">Idiomarina aquatica</name>
    <dbReference type="NCBI Taxonomy" id="1327752"/>
    <lineage>
        <taxon>Bacteria</taxon>
        <taxon>Pseudomonadati</taxon>
        <taxon>Pseudomonadota</taxon>
        <taxon>Gammaproteobacteria</taxon>
        <taxon>Alteromonadales</taxon>
        <taxon>Idiomarinaceae</taxon>
        <taxon>Idiomarina</taxon>
    </lineage>
</organism>
<dbReference type="Proteomes" id="UP000286680">
    <property type="component" value="Unassembled WGS sequence"/>
</dbReference>
<dbReference type="Gene3D" id="1.25.40.10">
    <property type="entry name" value="Tetratricopeptide repeat domain"/>
    <property type="match status" value="1"/>
</dbReference>
<keyword evidence="3" id="KW-1185">Reference proteome</keyword>
<dbReference type="SMART" id="SM00028">
    <property type="entry name" value="TPR"/>
    <property type="match status" value="1"/>
</dbReference>
<comment type="caution">
    <text evidence="2">The sequence shown here is derived from an EMBL/GenBank/DDBJ whole genome shotgun (WGS) entry which is preliminary data.</text>
</comment>
<dbReference type="RefSeq" id="WP_105306085.1">
    <property type="nucleotide sequence ID" value="NZ_PIPS01000001.1"/>
</dbReference>
<evidence type="ECO:0000313" key="2">
    <source>
        <dbReference type="EMBL" id="RUO44770.1"/>
    </source>
</evidence>
<keyword evidence="1" id="KW-0802">TPR repeat</keyword>
<dbReference type="InterPro" id="IPR011990">
    <property type="entry name" value="TPR-like_helical_dom_sf"/>
</dbReference>
<dbReference type="InterPro" id="IPR019734">
    <property type="entry name" value="TPR_rpt"/>
</dbReference>
<proteinExistence type="predicted"/>
<protein>
    <recommendedName>
        <fullName evidence="4">Tetratricopeptide repeat protein</fullName>
    </recommendedName>
</protein>
<evidence type="ECO:0000313" key="3">
    <source>
        <dbReference type="Proteomes" id="UP000286680"/>
    </source>
</evidence>
<sequence length="123" mass="14282">MAETQEQQQVYEQAKQWYLQGDLLTAEQQLNRLHLRQLDTPQSWRLLGNIQFRQQRLAAAEQAYQQALRYDANDRLSWHNLALVRLRQTTATLMQARAELGELSAGDAVLLDQLLKLQRVALP</sequence>
<name>A0AA94EFE3_9GAMM</name>
<dbReference type="PROSITE" id="PS50005">
    <property type="entry name" value="TPR"/>
    <property type="match status" value="1"/>
</dbReference>
<feature type="repeat" description="TPR" evidence="1">
    <location>
        <begin position="41"/>
        <end position="74"/>
    </location>
</feature>
<accession>A0AA94EFE3</accession>
<evidence type="ECO:0000256" key="1">
    <source>
        <dbReference type="PROSITE-ProRule" id="PRU00339"/>
    </source>
</evidence>
<dbReference type="EMBL" id="PIPS01000001">
    <property type="protein sequence ID" value="RUO44770.1"/>
    <property type="molecule type" value="Genomic_DNA"/>
</dbReference>
<evidence type="ECO:0008006" key="4">
    <source>
        <dbReference type="Google" id="ProtNLM"/>
    </source>
</evidence>
<reference evidence="3" key="1">
    <citation type="journal article" date="2018" name="Front. Microbiol.">
        <title>Genome-Based Analysis Reveals the Taxonomy and Diversity of the Family Idiomarinaceae.</title>
        <authorList>
            <person name="Liu Y."/>
            <person name="Lai Q."/>
            <person name="Shao Z."/>
        </authorList>
    </citation>
    <scope>NUCLEOTIDE SEQUENCE [LARGE SCALE GENOMIC DNA]</scope>
    <source>
        <strain evidence="3">SN-14</strain>
    </source>
</reference>